<dbReference type="EMBL" id="MLAK01000119">
    <property type="protein sequence ID" value="OHT16326.1"/>
    <property type="molecule type" value="Genomic_DNA"/>
</dbReference>
<reference evidence="1" key="1">
    <citation type="submission" date="2016-10" db="EMBL/GenBank/DDBJ databases">
        <authorList>
            <person name="Benchimol M."/>
            <person name="Almeida L.G."/>
            <person name="Vasconcelos A.T."/>
            <person name="Perreira-Neves A."/>
            <person name="Rosa I.A."/>
            <person name="Tasca T."/>
            <person name="Bogo M.R."/>
            <person name="de Souza W."/>
        </authorList>
    </citation>
    <scope>NUCLEOTIDE SEQUENCE [LARGE SCALE GENOMIC DNA]</scope>
    <source>
        <strain evidence="1">K</strain>
    </source>
</reference>
<dbReference type="RefSeq" id="XP_068369462.1">
    <property type="nucleotide sequence ID" value="XM_068514020.1"/>
</dbReference>
<evidence type="ECO:0000313" key="1">
    <source>
        <dbReference type="EMBL" id="OHT16326.1"/>
    </source>
</evidence>
<sequence>MELNSSGYLNRTSKWNTLVNCENFNVGCNQAGVSVLAISVMSDLFKLEHPKEIDIRAPKISLIPGRFSVEITKEQIDVKMPTMKVHGLLVNYKDEEFATKAYVDSLLQRIAALEAKVK</sequence>
<name>A0A1J4L301_9EUKA</name>
<proteinExistence type="predicted"/>
<keyword evidence="2" id="KW-1185">Reference proteome</keyword>
<dbReference type="VEuPathDB" id="TrichDB:TRFO_41877"/>
<dbReference type="AlphaFoldDB" id="A0A1J4L301"/>
<gene>
    <name evidence="1" type="ORF">TRFO_41877</name>
</gene>
<protein>
    <submittedName>
        <fullName evidence="1">Uncharacterized protein</fullName>
    </submittedName>
</protein>
<evidence type="ECO:0000313" key="2">
    <source>
        <dbReference type="Proteomes" id="UP000179807"/>
    </source>
</evidence>
<organism evidence="1 2">
    <name type="scientific">Tritrichomonas foetus</name>
    <dbReference type="NCBI Taxonomy" id="1144522"/>
    <lineage>
        <taxon>Eukaryota</taxon>
        <taxon>Metamonada</taxon>
        <taxon>Parabasalia</taxon>
        <taxon>Tritrichomonadida</taxon>
        <taxon>Tritrichomonadidae</taxon>
        <taxon>Tritrichomonas</taxon>
    </lineage>
</organism>
<comment type="caution">
    <text evidence="1">The sequence shown here is derived from an EMBL/GenBank/DDBJ whole genome shotgun (WGS) entry which is preliminary data.</text>
</comment>
<dbReference type="Proteomes" id="UP000179807">
    <property type="component" value="Unassembled WGS sequence"/>
</dbReference>
<dbReference type="GeneID" id="94848724"/>
<accession>A0A1J4L301</accession>